<dbReference type="NCBIfam" id="TIGR00229">
    <property type="entry name" value="sensory_box"/>
    <property type="match status" value="3"/>
</dbReference>
<evidence type="ECO:0000256" key="14">
    <source>
        <dbReference type="ARBA" id="ARBA00070152"/>
    </source>
</evidence>
<comment type="function">
    <text evidence="11">Member of the two-component regulatory system BvgS/BvgA. Phosphorylates BvgA via a four-step phosphorelay in response to environmental signals.</text>
</comment>
<dbReference type="SMART" id="SM00388">
    <property type="entry name" value="HisKA"/>
    <property type="match status" value="1"/>
</dbReference>
<dbReference type="InterPro" id="IPR011006">
    <property type="entry name" value="CheY-like_superfamily"/>
</dbReference>
<dbReference type="CDD" id="cd17546">
    <property type="entry name" value="REC_hyHK_CKI1_RcsC-like"/>
    <property type="match status" value="1"/>
</dbReference>
<dbReference type="Gene3D" id="3.40.50.2300">
    <property type="match status" value="1"/>
</dbReference>
<evidence type="ECO:0000259" key="20">
    <source>
        <dbReference type="PROSITE" id="PS50112"/>
    </source>
</evidence>
<feature type="domain" description="PAC" evidence="21">
    <location>
        <begin position="100"/>
        <end position="154"/>
    </location>
</feature>
<dbReference type="Pfam" id="PF00512">
    <property type="entry name" value="HisKA"/>
    <property type="match status" value="1"/>
</dbReference>
<dbReference type="HOGENOM" id="CLU_004560_0_0_4"/>
<evidence type="ECO:0000256" key="9">
    <source>
        <dbReference type="ARBA" id="ARBA00023012"/>
    </source>
</evidence>
<dbReference type="KEGG" id="cbab:SMCB_0954"/>
<feature type="domain" description="PAC" evidence="21">
    <location>
        <begin position="492"/>
        <end position="544"/>
    </location>
</feature>
<dbReference type="PANTHER" id="PTHR45339">
    <property type="entry name" value="HYBRID SIGNAL TRANSDUCTION HISTIDINE KINASE J"/>
    <property type="match status" value="1"/>
</dbReference>
<dbReference type="Pfam" id="PF08447">
    <property type="entry name" value="PAS_3"/>
    <property type="match status" value="3"/>
</dbReference>
<dbReference type="SMART" id="SM00448">
    <property type="entry name" value="REC"/>
    <property type="match status" value="1"/>
</dbReference>
<dbReference type="SUPFAM" id="SSF47226">
    <property type="entry name" value="Histidine-containing phosphotransfer domain, HPT domain"/>
    <property type="match status" value="1"/>
</dbReference>
<organism evidence="23 24">
    <name type="scientific">Serpentinimonas maccroryi</name>
    <dbReference type="NCBI Taxonomy" id="1458426"/>
    <lineage>
        <taxon>Bacteria</taxon>
        <taxon>Pseudomonadati</taxon>
        <taxon>Pseudomonadota</taxon>
        <taxon>Betaproteobacteria</taxon>
        <taxon>Burkholderiales</taxon>
        <taxon>Comamonadaceae</taxon>
        <taxon>Serpentinimonas</taxon>
    </lineage>
</organism>
<dbReference type="InterPro" id="IPR005467">
    <property type="entry name" value="His_kinase_dom"/>
</dbReference>
<comment type="catalytic activity">
    <reaction evidence="1">
        <text>ATP + protein L-histidine = ADP + protein N-phospho-L-histidine.</text>
        <dbReference type="EC" id="2.7.13.3"/>
    </reaction>
</comment>
<dbReference type="PROSITE" id="PS50109">
    <property type="entry name" value="HIS_KIN"/>
    <property type="match status" value="1"/>
</dbReference>
<dbReference type="CDD" id="cd00082">
    <property type="entry name" value="HisKA"/>
    <property type="match status" value="1"/>
</dbReference>
<dbReference type="CDD" id="cd16922">
    <property type="entry name" value="HATPase_EvgS-ArcB-TorS-like"/>
    <property type="match status" value="1"/>
</dbReference>
<dbReference type="InterPro" id="IPR008207">
    <property type="entry name" value="Sig_transdc_His_kin_Hpt_dom"/>
</dbReference>
<feature type="domain" description="Histidine kinase" evidence="18">
    <location>
        <begin position="692"/>
        <end position="913"/>
    </location>
</feature>
<dbReference type="InterPro" id="IPR036097">
    <property type="entry name" value="HisK_dim/P_sf"/>
</dbReference>
<dbReference type="Proteomes" id="UP000066014">
    <property type="component" value="Chromosome"/>
</dbReference>
<dbReference type="Pfam" id="PF01627">
    <property type="entry name" value="Hpt"/>
    <property type="match status" value="1"/>
</dbReference>
<feature type="modified residue" description="Phosphohistidine" evidence="15">
    <location>
        <position position="1302"/>
    </location>
</feature>
<feature type="compositionally biased region" description="Pro residues" evidence="17">
    <location>
        <begin position="1372"/>
        <end position="1384"/>
    </location>
</feature>
<gene>
    <name evidence="23" type="ORF">SMCB_0954</name>
</gene>
<dbReference type="Gene3D" id="2.10.70.100">
    <property type="match status" value="1"/>
</dbReference>
<evidence type="ECO:0000256" key="13">
    <source>
        <dbReference type="ARBA" id="ARBA00068150"/>
    </source>
</evidence>
<dbReference type="Gene3D" id="3.30.450.20">
    <property type="entry name" value="PAS domain"/>
    <property type="match status" value="5"/>
</dbReference>
<dbReference type="FunFam" id="3.30.565.10:FF:000010">
    <property type="entry name" value="Sensor histidine kinase RcsC"/>
    <property type="match status" value="1"/>
</dbReference>
<feature type="domain" description="PAC" evidence="21">
    <location>
        <begin position="362"/>
        <end position="415"/>
    </location>
</feature>
<dbReference type="EC" id="2.7.13.3" evidence="2"/>
<dbReference type="SMART" id="SM00073">
    <property type="entry name" value="HPT"/>
    <property type="match status" value="1"/>
</dbReference>
<dbReference type="InterPro" id="IPR001610">
    <property type="entry name" value="PAC"/>
</dbReference>
<keyword evidence="8" id="KW-0067">ATP-binding</keyword>
<dbReference type="InterPro" id="IPR000014">
    <property type="entry name" value="PAS"/>
</dbReference>
<dbReference type="InterPro" id="IPR036890">
    <property type="entry name" value="HATPase_C_sf"/>
</dbReference>
<dbReference type="EMBL" id="AP014569">
    <property type="protein sequence ID" value="BAO83182.1"/>
    <property type="molecule type" value="Genomic_DNA"/>
</dbReference>
<evidence type="ECO:0000259" key="21">
    <source>
        <dbReference type="PROSITE" id="PS50113"/>
    </source>
</evidence>
<sequence>MPAARSFKLCNLCFGKFDLALQPDIGHPVNALFMLATHTETAVVVTDARGRIEWVNQGFERITGHILPEILGQSPGRLLQSAQTDPQVLAQLKQALRDEAPFKGELLNRRKDGSHYWVALEIQPVRDGSGRLKGFISLQQDITERKNAAARLREQSERLHLILSGTGAGTWTYQVDEELFTVDEQFAAMLGDAPNSLRGDTEHLYARMHPDDRPRVRQAHQLQLKGPQSLSEVEFRLRHTQGHWVWVLSRSSVQRRHPEGRVALIAGILLDISRRKGIEQQLMLEREELVGVIEGTQVGTWRWNVESGQLQINRNYAAMIGLEGQELEPLTVAWWSERVEANDLTRTMQQIEAHLNGESPFFESEFRLRHRLGHWVWVHSRGKVISSSPDGRPIWMAGTHTDVTAAKLVEVELQHANERFRLAARSAQIGVWEIDIASGMVVWNRQMREHFAIEQDLPSDELRRLWRARVHPGDLLHTHALLLDVLHWGKHYEAEFRVCWPSGEIRHLKSAGLVIDSEGQERSRMVGIMQDVTELRRKEAQLLASRAFLDNAGRIGGVGGWMVHREHMRLEWTAHTFQIHGLPDGQQPTLEQALAHYPQPGRAQFEAALQQAFEEAHPIDLELDLLTAGGQPRRVHLVGEPQLQAKQVVQVIGAIQDITEREAQREAQRAALTHAKEMAEANSAAKSQFLANMSHEIRTPMNAILGMLALLKKTGLNPRQADYALKAEGASRALLGLINDILDFSKIEAGRMVLDPRPFVLDELLQNLSTLLSVNLGSKPLELLFDVDARVPDRLVGDDLRLHQVLLNLISNAIKFTAQGEVMLKIELLRQTAQQVELELTVRDTGIGIATEHQEKIFSGFTQAEGSTTRRFGGTGLGLPISRHLLRLMGSDIQLLSVPGRGSIFSFTLHFPLPNEPAGLAQVPAPLPRWRVLLLHGYEPARTLLQRMLTALGCDCVAFGADAESQQALQTLLKPAAPGSPNQPAGFDVALVDGRFFEPADLTPLDSLRHCVPAALCPNLIWLTAHGRDLLGAGAGANGAGTAADAGHAAQLVKPVTAPMLRRALEQLLQPEHGPQSATSPASTPPALRLPGLRLLVVEDNRINQQIALELLQGEGATVALADHGRAALQLLGFDAHDRVPAHPKPADFDVVLMDLQMPEMDGLTASRLLREGLGALCPPIIAMTANAMESDRQACLEAGMVDHIGKPFELDQLVAKLRRWAGLDALAEVQADKEVPAQTLGGTAPVLDFEAALTRMGRQPHLYRQVAQEVASALPGYAHSVRGWLEPDRSPALEAVVRELHTLKGLAATVGAQALAQEAARAEAVFVGFGRMGAASTDAEQRLQSEPCLLAVLDALQAAAQALQDFLALPPPLPPCEPKPEQPPAEGVLSSQSLQASLQSLRSCLLAFDMQALDWAQQLVAHHTNELGERLPPLLQAVQSLDFSAALLLCDACLNENPT</sequence>
<dbReference type="PROSITE" id="PS50110">
    <property type="entry name" value="RESPONSE_REGULATORY"/>
    <property type="match status" value="1"/>
</dbReference>
<evidence type="ECO:0000256" key="4">
    <source>
        <dbReference type="ARBA" id="ARBA00022679"/>
    </source>
</evidence>
<feature type="domain" description="PAS" evidence="20">
    <location>
        <begin position="43"/>
        <end position="99"/>
    </location>
</feature>
<evidence type="ECO:0000259" key="18">
    <source>
        <dbReference type="PROSITE" id="PS50109"/>
    </source>
</evidence>
<dbReference type="SUPFAM" id="SSF55874">
    <property type="entry name" value="ATPase domain of HSP90 chaperone/DNA topoisomerase II/histidine kinase"/>
    <property type="match status" value="1"/>
</dbReference>
<dbReference type="GO" id="GO:0000155">
    <property type="term" value="F:phosphorelay sensor kinase activity"/>
    <property type="evidence" value="ECO:0007669"/>
    <property type="project" value="InterPro"/>
</dbReference>
<dbReference type="InterPro" id="IPR036641">
    <property type="entry name" value="HPT_dom_sf"/>
</dbReference>
<dbReference type="SMART" id="SM00387">
    <property type="entry name" value="HATPase_c"/>
    <property type="match status" value="1"/>
</dbReference>
<evidence type="ECO:0000256" key="3">
    <source>
        <dbReference type="ARBA" id="ARBA00022553"/>
    </source>
</evidence>
<evidence type="ECO:0000256" key="16">
    <source>
        <dbReference type="PROSITE-ProRule" id="PRU00169"/>
    </source>
</evidence>
<dbReference type="SUPFAM" id="SSF47384">
    <property type="entry name" value="Homodimeric domain of signal transducing histidine kinase"/>
    <property type="match status" value="1"/>
</dbReference>
<dbReference type="InterPro" id="IPR003661">
    <property type="entry name" value="HisK_dim/P_dom"/>
</dbReference>
<keyword evidence="10" id="KW-0843">Virulence</keyword>
<dbReference type="Pfam" id="PF02518">
    <property type="entry name" value="HATPase_c"/>
    <property type="match status" value="1"/>
</dbReference>
<keyword evidence="9" id="KW-0902">Two-component regulatory system</keyword>
<feature type="domain" description="HPt" evidence="22">
    <location>
        <begin position="1260"/>
        <end position="1371"/>
    </location>
</feature>
<dbReference type="CDD" id="cd00130">
    <property type="entry name" value="PAS"/>
    <property type="match status" value="4"/>
</dbReference>
<dbReference type="GO" id="GO:0005524">
    <property type="term" value="F:ATP binding"/>
    <property type="evidence" value="ECO:0007669"/>
    <property type="project" value="UniProtKB-KW"/>
</dbReference>
<keyword evidence="4" id="KW-0808">Transferase</keyword>
<evidence type="ECO:0000256" key="2">
    <source>
        <dbReference type="ARBA" id="ARBA00012438"/>
    </source>
</evidence>
<dbReference type="Gene3D" id="1.10.287.130">
    <property type="match status" value="1"/>
</dbReference>
<dbReference type="InterPro" id="IPR000700">
    <property type="entry name" value="PAS-assoc_C"/>
</dbReference>
<evidence type="ECO:0000256" key="8">
    <source>
        <dbReference type="ARBA" id="ARBA00022840"/>
    </source>
</evidence>
<evidence type="ECO:0000313" key="23">
    <source>
        <dbReference type="EMBL" id="BAO83182.1"/>
    </source>
</evidence>
<dbReference type="FunFam" id="1.10.287.130:FF:000002">
    <property type="entry name" value="Two-component osmosensing histidine kinase"/>
    <property type="match status" value="1"/>
</dbReference>
<proteinExistence type="predicted"/>
<feature type="domain" description="Response regulatory" evidence="19">
    <location>
        <begin position="1094"/>
        <end position="1222"/>
    </location>
</feature>
<feature type="domain" description="PAC" evidence="21">
    <location>
        <begin position="231"/>
        <end position="284"/>
    </location>
</feature>
<dbReference type="InterPro" id="IPR003594">
    <property type="entry name" value="HATPase_dom"/>
</dbReference>
<dbReference type="PROSITE" id="PS50112">
    <property type="entry name" value="PAS"/>
    <property type="match status" value="2"/>
</dbReference>
<dbReference type="InterPro" id="IPR001789">
    <property type="entry name" value="Sig_transdc_resp-reg_receiver"/>
</dbReference>
<feature type="domain" description="PAC" evidence="21">
    <location>
        <begin position="619"/>
        <end position="670"/>
    </location>
</feature>
<evidence type="ECO:0000256" key="10">
    <source>
        <dbReference type="ARBA" id="ARBA00023026"/>
    </source>
</evidence>
<evidence type="ECO:0000259" key="22">
    <source>
        <dbReference type="PROSITE" id="PS50894"/>
    </source>
</evidence>
<dbReference type="STRING" id="1458426.SMCB_0954"/>
<dbReference type="PROSITE" id="PS50113">
    <property type="entry name" value="PAC"/>
    <property type="match status" value="5"/>
</dbReference>
<keyword evidence="6" id="KW-0547">Nucleotide-binding</keyword>
<feature type="region of interest" description="Disordered" evidence="17">
    <location>
        <begin position="1372"/>
        <end position="1391"/>
    </location>
</feature>
<protein>
    <recommendedName>
        <fullName evidence="13">Sensory/regulatory protein RpfC</fullName>
        <ecNumber evidence="2">2.7.13.3</ecNumber>
    </recommendedName>
    <alternativeName>
        <fullName evidence="14">Virulence sensor protein BvgS</fullName>
    </alternativeName>
</protein>
<evidence type="ECO:0000256" key="6">
    <source>
        <dbReference type="ARBA" id="ARBA00022741"/>
    </source>
</evidence>
<dbReference type="OrthoDB" id="5519028at2"/>
<dbReference type="InterPro" id="IPR004358">
    <property type="entry name" value="Sig_transdc_His_kin-like_C"/>
</dbReference>
<evidence type="ECO:0000256" key="1">
    <source>
        <dbReference type="ARBA" id="ARBA00000085"/>
    </source>
</evidence>
<dbReference type="Pfam" id="PF00072">
    <property type="entry name" value="Response_reg"/>
    <property type="match status" value="1"/>
</dbReference>
<dbReference type="SUPFAM" id="SSF52172">
    <property type="entry name" value="CheY-like"/>
    <property type="match status" value="2"/>
</dbReference>
<reference evidence="23 24" key="1">
    <citation type="journal article" date="2014" name="Nat. Commun.">
        <title>Physiological and genomic features of highly alkaliphilic hydrogen-utilizing Betaproteobacteria from a continental serpentinizing site.</title>
        <authorList>
            <person name="Suzuki S."/>
            <person name="Kuenen J.G."/>
            <person name="Schipper K."/>
            <person name="van der Velde S."/>
            <person name="Ishii S."/>
            <person name="Wu A."/>
            <person name="Sorokin D.Y."/>
            <person name="Tenney A."/>
            <person name="Meng X.Y."/>
            <person name="Morrill P.L."/>
            <person name="Kamagata Y."/>
            <person name="Muyzer G."/>
            <person name="Nealson K.H."/>
        </authorList>
    </citation>
    <scope>NUCLEOTIDE SEQUENCE [LARGE SCALE GENOMIC DNA]</scope>
    <source>
        <strain evidence="23 24">B1</strain>
    </source>
</reference>
<keyword evidence="3 16" id="KW-0597">Phosphoprotein</keyword>
<dbReference type="Gene3D" id="1.20.120.160">
    <property type="entry name" value="HPT domain"/>
    <property type="match status" value="1"/>
</dbReference>
<evidence type="ECO:0000256" key="15">
    <source>
        <dbReference type="PROSITE-ProRule" id="PRU00110"/>
    </source>
</evidence>
<keyword evidence="7 23" id="KW-0418">Kinase</keyword>
<dbReference type="SMART" id="SM00086">
    <property type="entry name" value="PAC"/>
    <property type="match status" value="5"/>
</dbReference>
<evidence type="ECO:0000256" key="12">
    <source>
        <dbReference type="ARBA" id="ARBA00064003"/>
    </source>
</evidence>
<dbReference type="PRINTS" id="PR00344">
    <property type="entry name" value="BCTRLSENSOR"/>
</dbReference>
<dbReference type="SMART" id="SM00091">
    <property type="entry name" value="PAS"/>
    <property type="match status" value="4"/>
</dbReference>
<evidence type="ECO:0000313" key="24">
    <source>
        <dbReference type="Proteomes" id="UP000066014"/>
    </source>
</evidence>
<feature type="modified residue" description="4-aspartylphosphate" evidence="16">
    <location>
        <position position="1155"/>
    </location>
</feature>
<dbReference type="InterPro" id="IPR013655">
    <property type="entry name" value="PAS_fold_3"/>
</dbReference>
<evidence type="ECO:0000256" key="7">
    <source>
        <dbReference type="ARBA" id="ARBA00022777"/>
    </source>
</evidence>
<evidence type="ECO:0000256" key="17">
    <source>
        <dbReference type="SAM" id="MobiDB-lite"/>
    </source>
</evidence>
<evidence type="ECO:0000259" key="19">
    <source>
        <dbReference type="PROSITE" id="PS50110"/>
    </source>
</evidence>
<accession>A0A060NN14</accession>
<dbReference type="InterPro" id="IPR035965">
    <property type="entry name" value="PAS-like_dom_sf"/>
</dbReference>
<evidence type="ECO:0000256" key="11">
    <source>
        <dbReference type="ARBA" id="ARBA00058004"/>
    </source>
</evidence>
<dbReference type="PANTHER" id="PTHR45339:SF5">
    <property type="entry name" value="HISTIDINE KINASE"/>
    <property type="match status" value="1"/>
</dbReference>
<dbReference type="SUPFAM" id="SSF55785">
    <property type="entry name" value="PYP-like sensor domain (PAS domain)"/>
    <property type="match status" value="5"/>
</dbReference>
<keyword evidence="5" id="KW-0732">Signal</keyword>
<dbReference type="Gene3D" id="3.30.565.10">
    <property type="entry name" value="Histidine kinase-like ATPase, C-terminal domain"/>
    <property type="match status" value="1"/>
</dbReference>
<dbReference type="GO" id="GO:0005886">
    <property type="term" value="C:plasma membrane"/>
    <property type="evidence" value="ECO:0007669"/>
    <property type="project" value="UniProtKB-SubCell"/>
</dbReference>
<dbReference type="Pfam" id="PF13426">
    <property type="entry name" value="PAS_9"/>
    <property type="match status" value="1"/>
</dbReference>
<keyword evidence="24" id="KW-1185">Reference proteome</keyword>
<feature type="domain" description="PAS" evidence="20">
    <location>
        <begin position="155"/>
        <end position="227"/>
    </location>
</feature>
<evidence type="ECO:0000256" key="5">
    <source>
        <dbReference type="ARBA" id="ARBA00022729"/>
    </source>
</evidence>
<dbReference type="PROSITE" id="PS50894">
    <property type="entry name" value="HPT"/>
    <property type="match status" value="1"/>
</dbReference>
<comment type="subunit">
    <text evidence="12">At low DSF concentrations, interacts with RpfF.</text>
</comment>
<name>A0A060NN14_9BURK</name>